<sequence>MHKKRVSLWFPIFWRAVMPHKSVRSMNALNLAAFNGHEQEVQFLLAIKKYDINAADKTRGNPLMWASRNGHNKIHGADVNAHGEYYGNALQAASSGGYDTIVQILLEHGADVNAQVSAQGGFHRSALQAASSRGHDNIVQMLLEHGADVKALESYHGSALQAASSGGHHKIEQMLLDPGADQSVRYRSPFKKLKNFMSRKKYRV</sequence>
<dbReference type="AlphaFoldDB" id="A0A9W4NNJ4"/>
<gene>
    <name evidence="4" type="ORF">PSALAMII_LOCUS6422</name>
</gene>
<evidence type="ECO:0000313" key="5">
    <source>
        <dbReference type="Proteomes" id="UP001152649"/>
    </source>
</evidence>
<feature type="repeat" description="ANK" evidence="3">
    <location>
        <begin position="85"/>
        <end position="117"/>
    </location>
</feature>
<feature type="repeat" description="ANK" evidence="3">
    <location>
        <begin position="122"/>
        <end position="154"/>
    </location>
</feature>
<keyword evidence="2 3" id="KW-0040">ANK repeat</keyword>
<accession>A0A9W4NNJ4</accession>
<dbReference type="SMART" id="SM00248">
    <property type="entry name" value="ANK"/>
    <property type="match status" value="4"/>
</dbReference>
<evidence type="ECO:0000256" key="1">
    <source>
        <dbReference type="ARBA" id="ARBA00022737"/>
    </source>
</evidence>
<dbReference type="SUPFAM" id="SSF48403">
    <property type="entry name" value="Ankyrin repeat"/>
    <property type="match status" value="1"/>
</dbReference>
<dbReference type="InterPro" id="IPR002110">
    <property type="entry name" value="Ankyrin_rpt"/>
</dbReference>
<dbReference type="PROSITE" id="PS50088">
    <property type="entry name" value="ANK_REPEAT"/>
    <property type="match status" value="2"/>
</dbReference>
<proteinExistence type="predicted"/>
<dbReference type="PROSITE" id="PS50297">
    <property type="entry name" value="ANK_REP_REGION"/>
    <property type="match status" value="2"/>
</dbReference>
<organism evidence="4 5">
    <name type="scientific">Penicillium salamii</name>
    <dbReference type="NCBI Taxonomy" id="1612424"/>
    <lineage>
        <taxon>Eukaryota</taxon>
        <taxon>Fungi</taxon>
        <taxon>Dikarya</taxon>
        <taxon>Ascomycota</taxon>
        <taxon>Pezizomycotina</taxon>
        <taxon>Eurotiomycetes</taxon>
        <taxon>Eurotiomycetidae</taxon>
        <taxon>Eurotiales</taxon>
        <taxon>Aspergillaceae</taxon>
        <taxon>Penicillium</taxon>
    </lineage>
</organism>
<protein>
    <recommendedName>
        <fullName evidence="6">Ankyrin repeat-containing domain-containing protein</fullName>
    </recommendedName>
</protein>
<comment type="caution">
    <text evidence="4">The sequence shown here is derived from an EMBL/GenBank/DDBJ whole genome shotgun (WGS) entry which is preliminary data.</text>
</comment>
<evidence type="ECO:0000313" key="4">
    <source>
        <dbReference type="EMBL" id="CAG8387964.1"/>
    </source>
</evidence>
<keyword evidence="1" id="KW-0677">Repeat</keyword>
<dbReference type="PANTHER" id="PTHR24126">
    <property type="entry name" value="ANKYRIN REPEAT, PH AND SEC7 DOMAIN CONTAINING PROTEIN SECG-RELATED"/>
    <property type="match status" value="1"/>
</dbReference>
<dbReference type="PRINTS" id="PR01415">
    <property type="entry name" value="ANKYRIN"/>
</dbReference>
<reference evidence="4" key="1">
    <citation type="submission" date="2021-07" db="EMBL/GenBank/DDBJ databases">
        <authorList>
            <person name="Branca A.L. A."/>
        </authorList>
    </citation>
    <scope>NUCLEOTIDE SEQUENCE</scope>
</reference>
<evidence type="ECO:0000256" key="3">
    <source>
        <dbReference type="PROSITE-ProRule" id="PRU00023"/>
    </source>
</evidence>
<dbReference type="OrthoDB" id="4772757at2759"/>
<keyword evidence="5" id="KW-1185">Reference proteome</keyword>
<name>A0A9W4NNJ4_9EURO</name>
<dbReference type="InterPro" id="IPR036770">
    <property type="entry name" value="Ankyrin_rpt-contain_sf"/>
</dbReference>
<dbReference type="Gene3D" id="1.25.40.20">
    <property type="entry name" value="Ankyrin repeat-containing domain"/>
    <property type="match status" value="1"/>
</dbReference>
<dbReference type="Pfam" id="PF12796">
    <property type="entry name" value="Ank_2"/>
    <property type="match status" value="2"/>
</dbReference>
<dbReference type="Proteomes" id="UP001152649">
    <property type="component" value="Unassembled WGS sequence"/>
</dbReference>
<evidence type="ECO:0008006" key="6">
    <source>
        <dbReference type="Google" id="ProtNLM"/>
    </source>
</evidence>
<dbReference type="EMBL" id="CAJVPG010000288">
    <property type="protein sequence ID" value="CAG8387964.1"/>
    <property type="molecule type" value="Genomic_DNA"/>
</dbReference>
<dbReference type="PANTHER" id="PTHR24126:SF14">
    <property type="entry name" value="ANK_REP_REGION DOMAIN-CONTAINING PROTEIN"/>
    <property type="match status" value="1"/>
</dbReference>
<evidence type="ECO:0000256" key="2">
    <source>
        <dbReference type="ARBA" id="ARBA00023043"/>
    </source>
</evidence>